<evidence type="ECO:0000256" key="1">
    <source>
        <dbReference type="SAM" id="MobiDB-lite"/>
    </source>
</evidence>
<sequence>MIVQNPSAPARAAAAPAPRPDRLDDAVDRFQRTGEVDAAAFAAAGPAQTAQALNGLPPAQRGALEGALLGKGLGGLLDGVGGVVDDTVGVVEDTADTVADPVVETRSERVNGDFQAAVHDEWWSQMRGQAWMDVTLAVHNKLDRPAAALANLTRTDTSAATPEQGPVKD</sequence>
<organism evidence="3 4">
    <name type="scientific">Caulobacter flavus</name>
    <dbReference type="NCBI Taxonomy" id="1679497"/>
    <lineage>
        <taxon>Bacteria</taxon>
        <taxon>Pseudomonadati</taxon>
        <taxon>Pseudomonadota</taxon>
        <taxon>Alphaproteobacteria</taxon>
        <taxon>Caulobacterales</taxon>
        <taxon>Caulobacteraceae</taxon>
        <taxon>Caulobacter</taxon>
    </lineage>
</organism>
<dbReference type="EMBL" id="PJRQ01000011">
    <property type="protein sequence ID" value="PLR18411.1"/>
    <property type="molecule type" value="Genomic_DNA"/>
</dbReference>
<dbReference type="RefSeq" id="WP_101712220.1">
    <property type="nucleotide sequence ID" value="NZ_CP026100.1"/>
</dbReference>
<dbReference type="AlphaFoldDB" id="A0A2N5CX74"/>
<dbReference type="OrthoDB" id="7190490at2"/>
<evidence type="ECO:0000313" key="4">
    <source>
        <dbReference type="Proteomes" id="UP000234483"/>
    </source>
</evidence>
<dbReference type="Proteomes" id="UP000281192">
    <property type="component" value="Chromosome"/>
</dbReference>
<feature type="region of interest" description="Disordered" evidence="1">
    <location>
        <begin position="1"/>
        <end position="22"/>
    </location>
</feature>
<dbReference type="EMBL" id="CP026100">
    <property type="protein sequence ID" value="AYV47570.1"/>
    <property type="molecule type" value="Genomic_DNA"/>
</dbReference>
<keyword evidence="5" id="KW-1185">Reference proteome</keyword>
<evidence type="ECO:0000313" key="5">
    <source>
        <dbReference type="Proteomes" id="UP000281192"/>
    </source>
</evidence>
<gene>
    <name evidence="2" type="ORF">C1707_15615</name>
    <name evidence="3" type="ORF">CFHF_06615</name>
</gene>
<protein>
    <submittedName>
        <fullName evidence="3">Uncharacterized protein</fullName>
    </submittedName>
</protein>
<name>A0A2N5CX74_9CAUL</name>
<reference evidence="2 5" key="2">
    <citation type="submission" date="2018-01" db="EMBL/GenBank/DDBJ databases">
        <title>Complete genome sequence of Caulobacter flavus RHGG3.</title>
        <authorList>
            <person name="Yang E."/>
        </authorList>
    </citation>
    <scope>NUCLEOTIDE SEQUENCE [LARGE SCALE GENOMIC DNA]</scope>
    <source>
        <strain evidence="2 5">RHGG3</strain>
    </source>
</reference>
<reference evidence="3 4" key="1">
    <citation type="submission" date="2017-12" db="EMBL/GenBank/DDBJ databases">
        <title>The genome sequence of Caulobacter flavus CGMCC1 15093.</title>
        <authorList>
            <person name="Gao J."/>
            <person name="Mao X."/>
            <person name="Sun J."/>
        </authorList>
    </citation>
    <scope>NUCLEOTIDE SEQUENCE [LARGE SCALE GENOMIC DNA]</scope>
    <source>
        <strain evidence="3 4">CGMCC1 15093</strain>
    </source>
</reference>
<proteinExistence type="predicted"/>
<dbReference type="Proteomes" id="UP000234483">
    <property type="component" value="Unassembled WGS sequence"/>
</dbReference>
<dbReference type="KEGG" id="cfh:C1707_15615"/>
<accession>A0A2N5CX74</accession>
<evidence type="ECO:0000313" key="3">
    <source>
        <dbReference type="EMBL" id="PLR18411.1"/>
    </source>
</evidence>
<evidence type="ECO:0000313" key="2">
    <source>
        <dbReference type="EMBL" id="AYV47570.1"/>
    </source>
</evidence>